<dbReference type="RefSeq" id="WP_374830835.1">
    <property type="nucleotide sequence ID" value="NZ_JBHEEZ010000006.1"/>
</dbReference>
<dbReference type="EMBL" id="JBHSEL010000125">
    <property type="protein sequence ID" value="MFC4626449.1"/>
    <property type="molecule type" value="Genomic_DNA"/>
</dbReference>
<sequence>MKILAIDTAASICAVAIYDTDSAAVLAAISEDIGKGHAEVLMDFIARALVEADLDMDGIDRIAVNIGPGSFTGVRIGVSAARGFALALDRPAIGISAFAAIAAETGSAFAGRPVLVLLDAHRGEIYAQSFDAAGKALTRPLVLTHDEAVALCAAQDETTVLAGSAAAAINAALENRFALGEAKATGAIATYAWLAADIAPDEAPKPLYMRGPDAKPQVGFALPRQQGGE</sequence>
<proteinExistence type="predicted"/>
<name>A0ABV9HAU1_9HYPH</name>
<dbReference type="GO" id="GO:0061711">
    <property type="term" value="F:tRNA N(6)-L-threonylcarbamoyladenine synthase activity"/>
    <property type="evidence" value="ECO:0007669"/>
    <property type="project" value="UniProtKB-EC"/>
</dbReference>
<dbReference type="InterPro" id="IPR022496">
    <property type="entry name" value="T6A_TsaB"/>
</dbReference>
<keyword evidence="3" id="KW-0012">Acyltransferase</keyword>
<dbReference type="CDD" id="cd24032">
    <property type="entry name" value="ASKHA_NBD_TsaB"/>
    <property type="match status" value="1"/>
</dbReference>
<dbReference type="NCBIfam" id="TIGR03725">
    <property type="entry name" value="T6A_YeaZ"/>
    <property type="match status" value="1"/>
</dbReference>
<dbReference type="InterPro" id="IPR000905">
    <property type="entry name" value="Gcp-like_dom"/>
</dbReference>
<dbReference type="Proteomes" id="UP001596042">
    <property type="component" value="Unassembled WGS sequence"/>
</dbReference>
<keyword evidence="3" id="KW-0808">Transferase</keyword>
<gene>
    <name evidence="3" type="primary">tsaB</name>
    <name evidence="3" type="ORF">ACFO1V_14765</name>
</gene>
<keyword evidence="4" id="KW-1185">Reference proteome</keyword>
<reference evidence="4" key="1">
    <citation type="journal article" date="2019" name="Int. J. Syst. Evol. Microbiol.">
        <title>The Global Catalogue of Microorganisms (GCM) 10K type strain sequencing project: providing services to taxonomists for standard genome sequencing and annotation.</title>
        <authorList>
            <consortium name="The Broad Institute Genomics Platform"/>
            <consortium name="The Broad Institute Genome Sequencing Center for Infectious Disease"/>
            <person name="Wu L."/>
            <person name="Ma J."/>
        </authorList>
    </citation>
    <scope>NUCLEOTIDE SEQUENCE [LARGE SCALE GENOMIC DNA]</scope>
    <source>
        <strain evidence="4">CGMCC 1.15731</strain>
    </source>
</reference>
<dbReference type="InterPro" id="IPR043129">
    <property type="entry name" value="ATPase_NBD"/>
</dbReference>
<comment type="caution">
    <text evidence="3">The sequence shown here is derived from an EMBL/GenBank/DDBJ whole genome shotgun (WGS) entry which is preliminary data.</text>
</comment>
<evidence type="ECO:0000313" key="4">
    <source>
        <dbReference type="Proteomes" id="UP001596042"/>
    </source>
</evidence>
<dbReference type="Gene3D" id="3.30.420.40">
    <property type="match status" value="2"/>
</dbReference>
<dbReference type="PANTHER" id="PTHR11735">
    <property type="entry name" value="TRNA N6-ADENOSINE THREONYLCARBAMOYLTRANSFERASE"/>
    <property type="match status" value="1"/>
</dbReference>
<evidence type="ECO:0000256" key="1">
    <source>
        <dbReference type="SAM" id="MobiDB-lite"/>
    </source>
</evidence>
<organism evidence="3 4">
    <name type="scientific">Daeguia caeni</name>
    <dbReference type="NCBI Taxonomy" id="439612"/>
    <lineage>
        <taxon>Bacteria</taxon>
        <taxon>Pseudomonadati</taxon>
        <taxon>Pseudomonadota</taxon>
        <taxon>Alphaproteobacteria</taxon>
        <taxon>Hyphomicrobiales</taxon>
        <taxon>Brucellaceae</taxon>
        <taxon>Daeguia</taxon>
    </lineage>
</organism>
<evidence type="ECO:0000259" key="2">
    <source>
        <dbReference type="Pfam" id="PF00814"/>
    </source>
</evidence>
<accession>A0ABV9HAU1</accession>
<feature type="region of interest" description="Disordered" evidence="1">
    <location>
        <begin position="210"/>
        <end position="229"/>
    </location>
</feature>
<dbReference type="Pfam" id="PF00814">
    <property type="entry name" value="TsaD"/>
    <property type="match status" value="1"/>
</dbReference>
<evidence type="ECO:0000313" key="3">
    <source>
        <dbReference type="EMBL" id="MFC4626449.1"/>
    </source>
</evidence>
<protein>
    <submittedName>
        <fullName evidence="3">tRNA (Adenosine(37)-N6)-threonylcarbamoyltransferase complex dimerization subunit type 1 TsaB</fullName>
        <ecNumber evidence="3">2.3.1.234</ecNumber>
    </submittedName>
</protein>
<dbReference type="PANTHER" id="PTHR11735:SF11">
    <property type="entry name" value="TRNA THREONYLCARBAMOYLADENOSINE BIOSYNTHESIS PROTEIN TSAB"/>
    <property type="match status" value="1"/>
</dbReference>
<dbReference type="EC" id="2.3.1.234" evidence="3"/>
<feature type="domain" description="Gcp-like" evidence="2">
    <location>
        <begin position="33"/>
        <end position="137"/>
    </location>
</feature>
<dbReference type="SUPFAM" id="SSF53067">
    <property type="entry name" value="Actin-like ATPase domain"/>
    <property type="match status" value="2"/>
</dbReference>